<dbReference type="EMBL" id="KZ679128">
    <property type="protein sequence ID" value="PTB79223.1"/>
    <property type="molecule type" value="Genomic_DNA"/>
</dbReference>
<gene>
    <name evidence="2" type="ORF">M440DRAFT_232088</name>
</gene>
<reference evidence="2 3" key="1">
    <citation type="submission" date="2016-07" db="EMBL/GenBank/DDBJ databases">
        <title>Multiple horizontal gene transfer events from other fungi enriched the ability of initially mycotrophic Trichoderma (Ascomycota) to feed on dead plant biomass.</title>
        <authorList>
            <consortium name="DOE Joint Genome Institute"/>
            <person name="Aerts A."/>
            <person name="Atanasova L."/>
            <person name="Chenthamara K."/>
            <person name="Zhang J."/>
            <person name="Grujic M."/>
            <person name="Henrissat B."/>
            <person name="Kuo A."/>
            <person name="Salamov A."/>
            <person name="Lipzen A."/>
            <person name="Labutti K."/>
            <person name="Barry K."/>
            <person name="Miao Y."/>
            <person name="Rahimi M.J."/>
            <person name="Shen Q."/>
            <person name="Grigoriev I.V."/>
            <person name="Kubicek C.P."/>
            <person name="Druzhinina I.S."/>
        </authorList>
    </citation>
    <scope>NUCLEOTIDE SEQUENCE [LARGE SCALE GENOMIC DNA]</scope>
    <source>
        <strain evidence="2 3">ATCC 18648</strain>
    </source>
</reference>
<keyword evidence="1" id="KW-0812">Transmembrane</keyword>
<keyword evidence="1" id="KW-1133">Transmembrane helix</keyword>
<dbReference type="AlphaFoldDB" id="A0A2T4CCC9"/>
<name>A0A2T4CCC9_TRILO</name>
<accession>A0A2T4CCC9</accession>
<protein>
    <submittedName>
        <fullName evidence="2">Uncharacterized protein</fullName>
    </submittedName>
</protein>
<keyword evidence="3" id="KW-1185">Reference proteome</keyword>
<evidence type="ECO:0000313" key="3">
    <source>
        <dbReference type="Proteomes" id="UP000240760"/>
    </source>
</evidence>
<feature type="transmembrane region" description="Helical" evidence="1">
    <location>
        <begin position="20"/>
        <end position="40"/>
    </location>
</feature>
<sequence>MRAEGQLDDGMHCPDSPLDLRYVGSSYICLLICGLAWVGLDWREAEQSLLSLGSRMIFTLLQVQLRGLGNGPMLPGITVQFSACCCISPVSQFPLIQTVFIPQIRMQYLLFTSYSHMW</sequence>
<proteinExistence type="predicted"/>
<evidence type="ECO:0000256" key="1">
    <source>
        <dbReference type="SAM" id="Phobius"/>
    </source>
</evidence>
<organism evidence="2 3">
    <name type="scientific">Trichoderma longibrachiatum ATCC 18648</name>
    <dbReference type="NCBI Taxonomy" id="983965"/>
    <lineage>
        <taxon>Eukaryota</taxon>
        <taxon>Fungi</taxon>
        <taxon>Dikarya</taxon>
        <taxon>Ascomycota</taxon>
        <taxon>Pezizomycotina</taxon>
        <taxon>Sordariomycetes</taxon>
        <taxon>Hypocreomycetidae</taxon>
        <taxon>Hypocreales</taxon>
        <taxon>Hypocreaceae</taxon>
        <taxon>Trichoderma</taxon>
    </lineage>
</organism>
<keyword evidence="1" id="KW-0472">Membrane</keyword>
<dbReference type="Proteomes" id="UP000240760">
    <property type="component" value="Unassembled WGS sequence"/>
</dbReference>
<evidence type="ECO:0000313" key="2">
    <source>
        <dbReference type="EMBL" id="PTB79223.1"/>
    </source>
</evidence>